<keyword evidence="1 5" id="KW-0479">Metal-binding</keyword>
<feature type="binding site" evidence="5">
    <location>
        <position position="379"/>
    </location>
    <ligand>
        <name>Fe cation</name>
        <dbReference type="ChEBI" id="CHEBI:24875"/>
        <note>catalytic</note>
    </ligand>
</feature>
<gene>
    <name evidence="7" type="ORF">IMG5_085860</name>
</gene>
<accession>G0QQY5</accession>
<dbReference type="Pfam" id="PF13532">
    <property type="entry name" value="2OG-FeII_Oxy_2"/>
    <property type="match status" value="1"/>
</dbReference>
<dbReference type="GO" id="GO:0035516">
    <property type="term" value="F:broad specificity oxidative DNA demethylase activity"/>
    <property type="evidence" value="ECO:0007669"/>
    <property type="project" value="TreeGrafter"/>
</dbReference>
<dbReference type="OrthoDB" id="6614653at2759"/>
<dbReference type="OMA" id="FENDYLH"/>
<dbReference type="InterPro" id="IPR004574">
    <property type="entry name" value="Alkb"/>
</dbReference>
<dbReference type="eggNOG" id="KOG2731">
    <property type="taxonomic scope" value="Eukaryota"/>
</dbReference>
<dbReference type="EMBL" id="GL983697">
    <property type="protein sequence ID" value="EGR32370.1"/>
    <property type="molecule type" value="Genomic_DNA"/>
</dbReference>
<feature type="binding site" evidence="5">
    <location>
        <position position="433"/>
    </location>
    <ligand>
        <name>Fe cation</name>
        <dbReference type="ChEBI" id="CHEBI:24875"/>
        <note>catalytic</note>
    </ligand>
</feature>
<evidence type="ECO:0000256" key="3">
    <source>
        <dbReference type="ARBA" id="ARBA00023002"/>
    </source>
</evidence>
<feature type="domain" description="Fe2OG dioxygenase" evidence="6">
    <location>
        <begin position="359"/>
        <end position="496"/>
    </location>
</feature>
<keyword evidence="3" id="KW-0560">Oxidoreductase</keyword>
<evidence type="ECO:0000256" key="1">
    <source>
        <dbReference type="ARBA" id="ARBA00022723"/>
    </source>
</evidence>
<evidence type="ECO:0000313" key="8">
    <source>
        <dbReference type="Proteomes" id="UP000008983"/>
    </source>
</evidence>
<keyword evidence="2" id="KW-0223">Dioxygenase</keyword>
<dbReference type="InterPro" id="IPR005123">
    <property type="entry name" value="Oxoglu/Fe-dep_dioxygenase_dom"/>
</dbReference>
<evidence type="ECO:0000259" key="6">
    <source>
        <dbReference type="PROSITE" id="PS51471"/>
    </source>
</evidence>
<evidence type="ECO:0000256" key="2">
    <source>
        <dbReference type="ARBA" id="ARBA00022964"/>
    </source>
</evidence>
<feature type="binding site" evidence="5">
    <location>
        <position position="377"/>
    </location>
    <ligand>
        <name>Fe cation</name>
        <dbReference type="ChEBI" id="CHEBI:24875"/>
        <note>catalytic</note>
    </ligand>
</feature>
<dbReference type="Proteomes" id="UP000008983">
    <property type="component" value="Unassembled WGS sequence"/>
</dbReference>
<reference evidence="7 8" key="1">
    <citation type="submission" date="2011-07" db="EMBL/GenBank/DDBJ databases">
        <authorList>
            <person name="Coyne R."/>
            <person name="Brami D."/>
            <person name="Johnson J."/>
            <person name="Hostetler J."/>
            <person name="Hannick L."/>
            <person name="Clark T."/>
            <person name="Cassidy-Hanley D."/>
            <person name="Inman J."/>
        </authorList>
    </citation>
    <scope>NUCLEOTIDE SEQUENCE [LARGE SCALE GENOMIC DNA]</scope>
    <source>
        <strain evidence="7 8">G5</strain>
    </source>
</reference>
<proteinExistence type="predicted"/>
<dbReference type="PROSITE" id="PS51471">
    <property type="entry name" value="FE2OG_OXY"/>
    <property type="match status" value="1"/>
</dbReference>
<evidence type="ECO:0000256" key="4">
    <source>
        <dbReference type="ARBA" id="ARBA00023004"/>
    </source>
</evidence>
<dbReference type="SUPFAM" id="SSF51197">
    <property type="entry name" value="Clavaminate synthase-like"/>
    <property type="match status" value="1"/>
</dbReference>
<dbReference type="PANTHER" id="PTHR16557:SF11">
    <property type="entry name" value="ALPHA-KETOGLUTARATE-DEPENDENT DIOXYGENASE ALKB"/>
    <property type="match status" value="1"/>
</dbReference>
<dbReference type="GO" id="GO:0005737">
    <property type="term" value="C:cytoplasm"/>
    <property type="evidence" value="ECO:0007669"/>
    <property type="project" value="TreeGrafter"/>
</dbReference>
<comment type="cofactor">
    <cofactor evidence="5">
        <name>Fe(2+)</name>
        <dbReference type="ChEBI" id="CHEBI:29033"/>
    </cofactor>
    <text evidence="5">Binds 1 Fe(2+) ion per subunit.</text>
</comment>
<dbReference type="InParanoid" id="G0QQY5"/>
<protein>
    <recommendedName>
        <fullName evidence="6">Fe2OG dioxygenase domain-containing protein</fullName>
    </recommendedName>
</protein>
<dbReference type="Gene3D" id="2.60.120.590">
    <property type="entry name" value="Alpha-ketoglutarate-dependent dioxygenase AlkB-like"/>
    <property type="match status" value="1"/>
</dbReference>
<organism evidence="7 8">
    <name type="scientific">Ichthyophthirius multifiliis</name>
    <name type="common">White spot disease agent</name>
    <name type="synonym">Ich</name>
    <dbReference type="NCBI Taxonomy" id="5932"/>
    <lineage>
        <taxon>Eukaryota</taxon>
        <taxon>Sar</taxon>
        <taxon>Alveolata</taxon>
        <taxon>Ciliophora</taxon>
        <taxon>Intramacronucleata</taxon>
        <taxon>Oligohymenophorea</taxon>
        <taxon>Hymenostomatida</taxon>
        <taxon>Ophryoglenina</taxon>
        <taxon>Ichthyophthirius</taxon>
    </lineage>
</organism>
<dbReference type="GO" id="GO:0035515">
    <property type="term" value="F:oxidative RNA demethylase activity"/>
    <property type="evidence" value="ECO:0007669"/>
    <property type="project" value="TreeGrafter"/>
</dbReference>
<dbReference type="InterPro" id="IPR037151">
    <property type="entry name" value="AlkB-like_sf"/>
</dbReference>
<evidence type="ECO:0000256" key="5">
    <source>
        <dbReference type="PIRSR" id="PIRSR604574-2"/>
    </source>
</evidence>
<dbReference type="AlphaFoldDB" id="G0QQY5"/>
<dbReference type="GO" id="GO:0008198">
    <property type="term" value="F:ferrous iron binding"/>
    <property type="evidence" value="ECO:0007669"/>
    <property type="project" value="TreeGrafter"/>
</dbReference>
<dbReference type="PANTHER" id="PTHR16557">
    <property type="entry name" value="ALKYLATED DNA REPAIR PROTEIN ALKB-RELATED"/>
    <property type="match status" value="1"/>
</dbReference>
<dbReference type="GeneID" id="14908531"/>
<keyword evidence="8" id="KW-1185">Reference proteome</keyword>
<dbReference type="InterPro" id="IPR027450">
    <property type="entry name" value="AlkB-like"/>
</dbReference>
<keyword evidence="4 5" id="KW-0408">Iron</keyword>
<dbReference type="GO" id="GO:0035513">
    <property type="term" value="P:oxidative RNA demethylation"/>
    <property type="evidence" value="ECO:0007669"/>
    <property type="project" value="TreeGrafter"/>
</dbReference>
<evidence type="ECO:0000313" key="7">
    <source>
        <dbReference type="EMBL" id="EGR32370.1"/>
    </source>
</evidence>
<name>G0QQY5_ICHMU</name>
<sequence length="500" mass="59544">MTESLNILNQCDQLQGNLSSLKIVLNYFKSILRSNNTDKIKLFLDLKAPLYIISLLSTEDIHVRQSLLEIFLEISQGFAQFNYSYQNQRELRSEEINKNFGIVAHINQVYEDKLDRKRYIECANNYYFLHDIVMQKKLISENFAPLRNEALSMITAIIWHKFFQLLKLKIMQTKAIYLPNNVQMDKMNNFKLMEKKYRFYENQKTDFSEIIDLNDPKIDLDKHNITKLNMSDRTVYKFNFPPGVYIVKNLLSIQQQLEIAQQCLNNYIKKPYRTNLFIYEENPDCIQSKEYSLNKFLINDYKKYHFNKKIRWTNVGAQYDWDNRKYPSFSTEIPELIQNLSKISKELFQKEIPDVSLYEPEAVIINFYDKKNYMSGHLDDGEKDQKSPIFSFSFGVSCVFLMGDVNKDFSPLPIKLDSGDLMVMSGYSRNCYHGVPRVIEKSFQCQQHIEWVNNNFQEAYQDIEDKKEIKFFDNNFRHVINYLNENRINLNFRQVLIKDQ</sequence>
<dbReference type="STRING" id="857967.G0QQY5"/>
<dbReference type="RefSeq" id="XP_004035856.1">
    <property type="nucleotide sequence ID" value="XM_004035808.1"/>
</dbReference>